<evidence type="ECO:0000313" key="1">
    <source>
        <dbReference type="EMBL" id="CAG9932068.1"/>
    </source>
</evidence>
<proteinExistence type="predicted"/>
<sequence>MVSEDLYTRADDEHHKEQIEEVLQAQPPGKAGVNRGRGRRCARVSRYKFLYCRDRA</sequence>
<reference evidence="1 2" key="1">
    <citation type="submission" date="2021-10" db="EMBL/GenBank/DDBJ databases">
        <authorList>
            <person name="Koch H."/>
        </authorList>
    </citation>
    <scope>NUCLEOTIDE SEQUENCE [LARGE SCALE GENOMIC DNA]</scope>
    <source>
        <strain evidence="1">6680</strain>
    </source>
</reference>
<dbReference type="Proteomes" id="UP000839052">
    <property type="component" value="Chromosome"/>
</dbReference>
<keyword evidence="2" id="KW-1185">Reference proteome</keyword>
<organism evidence="1 2">
    <name type="scientific">Candidatus Nitrotoga arctica</name>
    <dbReference type="NCBI Taxonomy" id="453162"/>
    <lineage>
        <taxon>Bacteria</taxon>
        <taxon>Pseudomonadati</taxon>
        <taxon>Pseudomonadota</taxon>
        <taxon>Betaproteobacteria</taxon>
        <taxon>Nitrosomonadales</taxon>
        <taxon>Gallionellaceae</taxon>
        <taxon>Candidatus Nitrotoga</taxon>
    </lineage>
</organism>
<evidence type="ECO:0000313" key="2">
    <source>
        <dbReference type="Proteomes" id="UP000839052"/>
    </source>
</evidence>
<protein>
    <submittedName>
        <fullName evidence="1">Uncharacterized protein</fullName>
    </submittedName>
</protein>
<dbReference type="EMBL" id="OU912926">
    <property type="protein sequence ID" value="CAG9932068.1"/>
    <property type="molecule type" value="Genomic_DNA"/>
</dbReference>
<accession>A0ABM8YX09</accession>
<name>A0ABM8YX09_9PROT</name>
<gene>
    <name evidence="1" type="ORF">NTG6680_0815</name>
</gene>